<reference evidence="4 5" key="1">
    <citation type="submission" date="2017-07" db="EMBL/GenBank/DDBJ databases">
        <title>Leptospira spp. isolated from tropical soils.</title>
        <authorList>
            <person name="Thibeaux R."/>
            <person name="Iraola G."/>
            <person name="Ferres I."/>
            <person name="Bierque E."/>
            <person name="Girault D."/>
            <person name="Soupe-Gilbert M.-E."/>
            <person name="Picardeau M."/>
            <person name="Goarant C."/>
        </authorList>
    </citation>
    <scope>NUCLEOTIDE SEQUENCE [LARGE SCALE GENOMIC DNA]</scope>
    <source>
        <strain evidence="2 5">FH2-B-C1</strain>
        <strain evidence="3 4">FH2-B-D1</strain>
    </source>
</reference>
<organism evidence="2 5">
    <name type="scientific">Leptospira adleri</name>
    <dbReference type="NCBI Taxonomy" id="2023186"/>
    <lineage>
        <taxon>Bacteria</taxon>
        <taxon>Pseudomonadati</taxon>
        <taxon>Spirochaetota</taxon>
        <taxon>Spirochaetia</taxon>
        <taxon>Leptospirales</taxon>
        <taxon>Leptospiraceae</taxon>
        <taxon>Leptospira</taxon>
    </lineage>
</organism>
<dbReference type="AlphaFoldDB" id="A0A2M9YRG8"/>
<gene>
    <name evidence="3" type="ORF">CH376_07065</name>
    <name evidence="2" type="ORF">CH380_06140</name>
</gene>
<dbReference type="Proteomes" id="UP000232188">
    <property type="component" value="Unassembled WGS sequence"/>
</dbReference>
<proteinExistence type="predicted"/>
<dbReference type="Proteomes" id="UP000232149">
    <property type="component" value="Unassembled WGS sequence"/>
</dbReference>
<dbReference type="EMBL" id="NPDV01000004">
    <property type="protein sequence ID" value="PJZ54089.1"/>
    <property type="molecule type" value="Genomic_DNA"/>
</dbReference>
<accession>A0A2M9YRG8</accession>
<sequence length="61" mass="6863">MKIGRSVGTHTFTKKNAGVPTSKSGPRFEVNNRAFENRITFFCEGLRKGRILFSVENSKSK</sequence>
<evidence type="ECO:0000313" key="4">
    <source>
        <dbReference type="Proteomes" id="UP000232149"/>
    </source>
</evidence>
<dbReference type="EMBL" id="NPDU01000013">
    <property type="protein sequence ID" value="PJZ62732.1"/>
    <property type="molecule type" value="Genomic_DNA"/>
</dbReference>
<comment type="caution">
    <text evidence="2">The sequence shown here is derived from an EMBL/GenBank/DDBJ whole genome shotgun (WGS) entry which is preliminary data.</text>
</comment>
<evidence type="ECO:0000313" key="2">
    <source>
        <dbReference type="EMBL" id="PJZ54089.1"/>
    </source>
</evidence>
<name>A0A2M9YRG8_9LEPT</name>
<evidence type="ECO:0000313" key="5">
    <source>
        <dbReference type="Proteomes" id="UP000232188"/>
    </source>
</evidence>
<keyword evidence="4" id="KW-1185">Reference proteome</keyword>
<evidence type="ECO:0000313" key="3">
    <source>
        <dbReference type="EMBL" id="PJZ62732.1"/>
    </source>
</evidence>
<evidence type="ECO:0000256" key="1">
    <source>
        <dbReference type="SAM" id="MobiDB-lite"/>
    </source>
</evidence>
<protein>
    <submittedName>
        <fullName evidence="2">Uncharacterized protein</fullName>
    </submittedName>
</protein>
<feature type="region of interest" description="Disordered" evidence="1">
    <location>
        <begin position="1"/>
        <end position="26"/>
    </location>
</feature>